<evidence type="ECO:0000256" key="5">
    <source>
        <dbReference type="ARBA" id="ARBA00022832"/>
    </source>
</evidence>
<keyword evidence="6" id="KW-0521">NADP</keyword>
<evidence type="ECO:0000256" key="7">
    <source>
        <dbReference type="ARBA" id="ARBA00023002"/>
    </source>
</evidence>
<dbReference type="PRINTS" id="PR00081">
    <property type="entry name" value="GDHRDH"/>
</dbReference>
<evidence type="ECO:0000313" key="22">
    <source>
        <dbReference type="Proteomes" id="UP000054350"/>
    </source>
</evidence>
<comment type="pathway">
    <text evidence="2">Lipid metabolism.</text>
</comment>
<keyword evidence="8" id="KW-0443">Lipid metabolism</keyword>
<comment type="catalytic activity">
    <reaction evidence="15">
        <text>(2E)-dodecenoyl-CoA + NADPH + H(+) = dodecanoyl-CoA + NADP(+)</text>
        <dbReference type="Rhea" id="RHEA:44964"/>
        <dbReference type="ChEBI" id="CHEBI:15378"/>
        <dbReference type="ChEBI" id="CHEBI:57330"/>
        <dbReference type="ChEBI" id="CHEBI:57375"/>
        <dbReference type="ChEBI" id="CHEBI:57783"/>
        <dbReference type="ChEBI" id="CHEBI:58349"/>
    </reaction>
    <physiologicalReaction direction="left-to-right" evidence="15">
        <dbReference type="Rhea" id="RHEA:44965"/>
    </physiologicalReaction>
</comment>
<keyword evidence="5" id="KW-0276">Fatty acid metabolism</keyword>
<dbReference type="FunFam" id="3.40.50.720:FF:000084">
    <property type="entry name" value="Short-chain dehydrogenase reductase"/>
    <property type="match status" value="1"/>
</dbReference>
<evidence type="ECO:0000256" key="8">
    <source>
        <dbReference type="ARBA" id="ARBA00023098"/>
    </source>
</evidence>
<keyword evidence="3" id="KW-0444">Lipid biosynthesis</keyword>
<dbReference type="STRING" id="578462.A0A0L0S1M4"/>
<dbReference type="PANTHER" id="PTHR24317">
    <property type="entry name" value="PEROXISOMAL TRANS-2-ENOYL-COA REDUCTASE"/>
    <property type="match status" value="1"/>
</dbReference>
<dbReference type="VEuPathDB" id="FungiDB:AMAG_02251"/>
<dbReference type="Pfam" id="PF13561">
    <property type="entry name" value="adh_short_C2"/>
    <property type="match status" value="1"/>
</dbReference>
<reference evidence="21 22" key="1">
    <citation type="submission" date="2009-11" db="EMBL/GenBank/DDBJ databases">
        <title>Annotation of Allomyces macrogynus ATCC 38327.</title>
        <authorList>
            <consortium name="The Broad Institute Genome Sequencing Platform"/>
            <person name="Russ C."/>
            <person name="Cuomo C."/>
            <person name="Burger G."/>
            <person name="Gray M.W."/>
            <person name="Holland P.W.H."/>
            <person name="King N."/>
            <person name="Lang F.B.F."/>
            <person name="Roger A.J."/>
            <person name="Ruiz-Trillo I."/>
            <person name="Young S.K."/>
            <person name="Zeng Q."/>
            <person name="Gargeya S."/>
            <person name="Fitzgerald M."/>
            <person name="Haas B."/>
            <person name="Abouelleil A."/>
            <person name="Alvarado L."/>
            <person name="Arachchi H.M."/>
            <person name="Berlin A."/>
            <person name="Chapman S.B."/>
            <person name="Gearin G."/>
            <person name="Goldberg J."/>
            <person name="Griggs A."/>
            <person name="Gujja S."/>
            <person name="Hansen M."/>
            <person name="Heiman D."/>
            <person name="Howarth C."/>
            <person name="Larimer J."/>
            <person name="Lui A."/>
            <person name="MacDonald P.J.P."/>
            <person name="McCowen C."/>
            <person name="Montmayeur A."/>
            <person name="Murphy C."/>
            <person name="Neiman D."/>
            <person name="Pearson M."/>
            <person name="Priest M."/>
            <person name="Roberts A."/>
            <person name="Saif S."/>
            <person name="Shea T."/>
            <person name="Sisk P."/>
            <person name="Stolte C."/>
            <person name="Sykes S."/>
            <person name="Wortman J."/>
            <person name="Nusbaum C."/>
            <person name="Birren B."/>
        </authorList>
    </citation>
    <scope>NUCLEOTIDE SEQUENCE [LARGE SCALE GENOMIC DNA]</scope>
    <source>
        <strain evidence="21 22">ATCC 38327</strain>
    </source>
</reference>
<dbReference type="eggNOG" id="KOG0725">
    <property type="taxonomic scope" value="Eukaryota"/>
</dbReference>
<comment type="function">
    <text evidence="11">Participates in chain elongation of fatty acids. Catalyzes the reduction of trans-2-enoyl-CoAs of varying chain lengths from 6:1 to 16:1, having maximum activity with 10:1 CoA. Has no 2,4-dienoyl-CoA reductase activity.</text>
</comment>
<dbReference type="InterPro" id="IPR002347">
    <property type="entry name" value="SDR_fam"/>
</dbReference>
<dbReference type="Proteomes" id="UP000054350">
    <property type="component" value="Unassembled WGS sequence"/>
</dbReference>
<comment type="catalytic activity">
    <reaction evidence="19">
        <text>(2E)-decenoyl-CoA + NADPH + H(+) = decanoyl-CoA + NADP(+)</text>
        <dbReference type="Rhea" id="RHEA:44960"/>
        <dbReference type="ChEBI" id="CHEBI:15378"/>
        <dbReference type="ChEBI" id="CHEBI:57783"/>
        <dbReference type="ChEBI" id="CHEBI:58349"/>
        <dbReference type="ChEBI" id="CHEBI:61406"/>
        <dbReference type="ChEBI" id="CHEBI:61430"/>
    </reaction>
    <physiologicalReaction direction="left-to-right" evidence="19">
        <dbReference type="Rhea" id="RHEA:44961"/>
    </physiologicalReaction>
</comment>
<evidence type="ECO:0000256" key="17">
    <source>
        <dbReference type="ARBA" id="ARBA00049108"/>
    </source>
</evidence>
<organism evidence="21 22">
    <name type="scientific">Allomyces macrogynus (strain ATCC 38327)</name>
    <name type="common">Allomyces javanicus var. macrogynus</name>
    <dbReference type="NCBI Taxonomy" id="578462"/>
    <lineage>
        <taxon>Eukaryota</taxon>
        <taxon>Fungi</taxon>
        <taxon>Fungi incertae sedis</taxon>
        <taxon>Blastocladiomycota</taxon>
        <taxon>Blastocladiomycetes</taxon>
        <taxon>Blastocladiales</taxon>
        <taxon>Blastocladiaceae</taxon>
        <taxon>Allomyces</taxon>
    </lineage>
</organism>
<evidence type="ECO:0000256" key="11">
    <source>
        <dbReference type="ARBA" id="ARBA00037124"/>
    </source>
</evidence>
<accession>A0A0L0S1M4</accession>
<proteinExistence type="predicted"/>
<comment type="catalytic activity">
    <reaction evidence="18">
        <text>a (2E)-enoyl-CoA + NADPH + H(+) = a 2,3-saturated acyl-CoA + NADP(+)</text>
        <dbReference type="Rhea" id="RHEA:33763"/>
        <dbReference type="ChEBI" id="CHEBI:15378"/>
        <dbReference type="ChEBI" id="CHEBI:57783"/>
        <dbReference type="ChEBI" id="CHEBI:58349"/>
        <dbReference type="ChEBI" id="CHEBI:58856"/>
        <dbReference type="ChEBI" id="CHEBI:65111"/>
        <dbReference type="EC" id="1.3.1.38"/>
    </reaction>
    <physiologicalReaction direction="left-to-right" evidence="18">
        <dbReference type="Rhea" id="RHEA:33764"/>
    </physiologicalReaction>
</comment>
<evidence type="ECO:0000256" key="3">
    <source>
        <dbReference type="ARBA" id="ARBA00022516"/>
    </source>
</evidence>
<comment type="catalytic activity">
    <reaction evidence="16">
        <text>(2E)-tetradecenoyl-CoA + NADPH + H(+) = tetradecanoyl-CoA + NADP(+)</text>
        <dbReference type="Rhea" id="RHEA:44968"/>
        <dbReference type="ChEBI" id="CHEBI:15378"/>
        <dbReference type="ChEBI" id="CHEBI:57385"/>
        <dbReference type="ChEBI" id="CHEBI:57783"/>
        <dbReference type="ChEBI" id="CHEBI:58349"/>
        <dbReference type="ChEBI" id="CHEBI:61405"/>
    </reaction>
    <physiologicalReaction direction="left-to-right" evidence="16">
        <dbReference type="Rhea" id="RHEA:44969"/>
    </physiologicalReaction>
</comment>
<protein>
    <recommendedName>
        <fullName evidence="14">Peroxisomal trans-2-enoyl-CoA reductase</fullName>
        <ecNumber evidence="13">1.3.1.38</ecNumber>
    </recommendedName>
</protein>
<dbReference type="PANTHER" id="PTHR24317:SF7">
    <property type="entry name" value="PEROXISOMAL TRANS-2-ENOYL-COA REDUCTASE"/>
    <property type="match status" value="1"/>
</dbReference>
<evidence type="ECO:0000256" key="2">
    <source>
        <dbReference type="ARBA" id="ARBA00005189"/>
    </source>
</evidence>
<dbReference type="EC" id="1.3.1.38" evidence="13"/>
<dbReference type="EMBL" id="GG745330">
    <property type="protein sequence ID" value="KNE56443.1"/>
    <property type="molecule type" value="Genomic_DNA"/>
</dbReference>
<evidence type="ECO:0000256" key="14">
    <source>
        <dbReference type="ARBA" id="ARBA00041063"/>
    </source>
</evidence>
<evidence type="ECO:0000256" key="1">
    <source>
        <dbReference type="ARBA" id="ARBA00004275"/>
    </source>
</evidence>
<keyword evidence="7" id="KW-0560">Oxidoreductase</keyword>
<comment type="subcellular location">
    <subcellularLocation>
        <location evidence="1">Peroxisome</location>
    </subcellularLocation>
</comment>
<keyword evidence="9" id="KW-0576">Peroxisome</keyword>
<evidence type="ECO:0000256" key="4">
    <source>
        <dbReference type="ARBA" id="ARBA00022553"/>
    </source>
</evidence>
<sequence length="312" mass="33319">MSIMAYQSVFRTELFKGHVALITGGGTGIGRCVAHELASLGAIVVVAARRREPLEQTRREITENGGQAHVELVNIRDEESVDTLIRNVVAKFGRLDLLVNNAGGQFLSPAENISVGGFRTVLELNAVGTWTVCRAAMLQWMKEHGGAIVNIVADYFNGFPLMVHTGAARAAVDNMTKTLCQEWGKFGIRINSVAPGTIISSGMQNYPPPVQQMITGGFHTENPSGRLGTEAEVSSAVVWLLSPGAAYVNGACLRVDGGSSLSKAAMIPHPDDIPIKAFLGYSNASRLGERDIPPAFGELLAQYAAKKTTSKL</sequence>
<comment type="subunit">
    <text evidence="12">Interacts with PEX5, probably required to target it into peroxisomes.</text>
</comment>
<evidence type="ECO:0000256" key="16">
    <source>
        <dbReference type="ARBA" id="ARBA00048686"/>
    </source>
</evidence>
<evidence type="ECO:0000256" key="12">
    <source>
        <dbReference type="ARBA" id="ARBA00038622"/>
    </source>
</evidence>
<dbReference type="GO" id="GO:0019166">
    <property type="term" value="F:trans-2-enoyl-CoA reductase (NADPH) activity"/>
    <property type="evidence" value="ECO:0007669"/>
    <property type="project" value="UniProtKB-EC"/>
</dbReference>
<evidence type="ECO:0000256" key="10">
    <source>
        <dbReference type="ARBA" id="ARBA00023160"/>
    </source>
</evidence>
<comment type="catalytic activity">
    <reaction evidence="17">
        <text>(2E)-hexenoyl-CoA + NADPH + H(+) = hexanoyl-CoA + NADP(+)</text>
        <dbReference type="Rhea" id="RHEA:44956"/>
        <dbReference type="ChEBI" id="CHEBI:15378"/>
        <dbReference type="ChEBI" id="CHEBI:57783"/>
        <dbReference type="ChEBI" id="CHEBI:58349"/>
        <dbReference type="ChEBI" id="CHEBI:62077"/>
        <dbReference type="ChEBI" id="CHEBI:62620"/>
    </reaction>
    <physiologicalReaction direction="left-to-right" evidence="17">
        <dbReference type="Rhea" id="RHEA:44957"/>
    </physiologicalReaction>
</comment>
<dbReference type="GO" id="GO:0005777">
    <property type="term" value="C:peroxisome"/>
    <property type="evidence" value="ECO:0007669"/>
    <property type="project" value="UniProtKB-SubCell"/>
</dbReference>
<evidence type="ECO:0000256" key="13">
    <source>
        <dbReference type="ARBA" id="ARBA00038849"/>
    </source>
</evidence>
<evidence type="ECO:0000313" key="21">
    <source>
        <dbReference type="EMBL" id="KNE56443.1"/>
    </source>
</evidence>
<dbReference type="Gene3D" id="3.40.50.720">
    <property type="entry name" value="NAD(P)-binding Rossmann-like Domain"/>
    <property type="match status" value="1"/>
</dbReference>
<dbReference type="InterPro" id="IPR052388">
    <property type="entry name" value="Peroxisomal_t2-enoyl-CoA_red"/>
</dbReference>
<name>A0A0L0S1M4_ALLM3</name>
<comment type="catalytic activity">
    <reaction evidence="20">
        <text>(2E)-octenoyl-CoA + NADPH + H(+) = octanoyl-CoA + NADP(+)</text>
        <dbReference type="Rhea" id="RHEA:44952"/>
        <dbReference type="ChEBI" id="CHEBI:15378"/>
        <dbReference type="ChEBI" id="CHEBI:57386"/>
        <dbReference type="ChEBI" id="CHEBI:57783"/>
        <dbReference type="ChEBI" id="CHEBI:58349"/>
        <dbReference type="ChEBI" id="CHEBI:62242"/>
    </reaction>
    <physiologicalReaction direction="left-to-right" evidence="20">
        <dbReference type="Rhea" id="RHEA:44953"/>
    </physiologicalReaction>
</comment>
<evidence type="ECO:0000256" key="18">
    <source>
        <dbReference type="ARBA" id="ARBA00049251"/>
    </source>
</evidence>
<dbReference type="GO" id="GO:0006633">
    <property type="term" value="P:fatty acid biosynthetic process"/>
    <property type="evidence" value="ECO:0007669"/>
    <property type="project" value="UniProtKB-KW"/>
</dbReference>
<evidence type="ECO:0000256" key="19">
    <source>
        <dbReference type="ARBA" id="ARBA00049386"/>
    </source>
</evidence>
<dbReference type="OrthoDB" id="1669814at2759"/>
<dbReference type="InterPro" id="IPR036291">
    <property type="entry name" value="NAD(P)-bd_dom_sf"/>
</dbReference>
<keyword evidence="4" id="KW-0597">Phosphoprotein</keyword>
<dbReference type="PRINTS" id="PR00080">
    <property type="entry name" value="SDRFAMILY"/>
</dbReference>
<keyword evidence="10" id="KW-0275">Fatty acid biosynthesis</keyword>
<dbReference type="OMA" id="RYQAHAS"/>
<reference evidence="22" key="2">
    <citation type="submission" date="2009-11" db="EMBL/GenBank/DDBJ databases">
        <title>The Genome Sequence of Allomyces macrogynus strain ATCC 38327.</title>
        <authorList>
            <consortium name="The Broad Institute Genome Sequencing Platform"/>
            <person name="Russ C."/>
            <person name="Cuomo C."/>
            <person name="Shea T."/>
            <person name="Young S.K."/>
            <person name="Zeng Q."/>
            <person name="Koehrsen M."/>
            <person name="Haas B."/>
            <person name="Borodovsky M."/>
            <person name="Guigo R."/>
            <person name="Alvarado L."/>
            <person name="Berlin A."/>
            <person name="Borenstein D."/>
            <person name="Chen Z."/>
            <person name="Engels R."/>
            <person name="Freedman E."/>
            <person name="Gellesch M."/>
            <person name="Goldberg J."/>
            <person name="Griggs A."/>
            <person name="Gujja S."/>
            <person name="Heiman D."/>
            <person name="Hepburn T."/>
            <person name="Howarth C."/>
            <person name="Jen D."/>
            <person name="Larson L."/>
            <person name="Lewis B."/>
            <person name="Mehta T."/>
            <person name="Park D."/>
            <person name="Pearson M."/>
            <person name="Roberts A."/>
            <person name="Saif S."/>
            <person name="Shenoy N."/>
            <person name="Sisk P."/>
            <person name="Stolte C."/>
            <person name="Sykes S."/>
            <person name="Walk T."/>
            <person name="White J."/>
            <person name="Yandava C."/>
            <person name="Burger G."/>
            <person name="Gray M.W."/>
            <person name="Holland P.W.H."/>
            <person name="King N."/>
            <person name="Lang F.B.F."/>
            <person name="Roger A.J."/>
            <person name="Ruiz-Trillo I."/>
            <person name="Lander E."/>
            <person name="Nusbaum C."/>
        </authorList>
    </citation>
    <scope>NUCLEOTIDE SEQUENCE [LARGE SCALE GENOMIC DNA]</scope>
    <source>
        <strain evidence="22">ATCC 38327</strain>
    </source>
</reference>
<evidence type="ECO:0000256" key="9">
    <source>
        <dbReference type="ARBA" id="ARBA00023140"/>
    </source>
</evidence>
<dbReference type="SUPFAM" id="SSF51735">
    <property type="entry name" value="NAD(P)-binding Rossmann-fold domains"/>
    <property type="match status" value="1"/>
</dbReference>
<evidence type="ECO:0000256" key="15">
    <source>
        <dbReference type="ARBA" id="ARBA00047570"/>
    </source>
</evidence>
<gene>
    <name evidence="21" type="ORF">AMAG_02251</name>
</gene>
<evidence type="ECO:0000256" key="6">
    <source>
        <dbReference type="ARBA" id="ARBA00022857"/>
    </source>
</evidence>
<evidence type="ECO:0000256" key="20">
    <source>
        <dbReference type="ARBA" id="ARBA00049559"/>
    </source>
</evidence>
<keyword evidence="22" id="KW-1185">Reference proteome</keyword>
<dbReference type="AlphaFoldDB" id="A0A0L0S1M4"/>